<dbReference type="PANTHER" id="PTHR34371:SF8">
    <property type="entry name" value="(RAPE) HYPOTHETICAL PROTEIN"/>
    <property type="match status" value="1"/>
</dbReference>
<keyword evidence="2" id="KW-1185">Reference proteome</keyword>
<organism evidence="1 2">
    <name type="scientific">Brassica carinata</name>
    <name type="common">Ethiopian mustard</name>
    <name type="synonym">Abyssinian cabbage</name>
    <dbReference type="NCBI Taxonomy" id="52824"/>
    <lineage>
        <taxon>Eukaryota</taxon>
        <taxon>Viridiplantae</taxon>
        <taxon>Streptophyta</taxon>
        <taxon>Embryophyta</taxon>
        <taxon>Tracheophyta</taxon>
        <taxon>Spermatophyta</taxon>
        <taxon>Magnoliopsida</taxon>
        <taxon>eudicotyledons</taxon>
        <taxon>Gunneridae</taxon>
        <taxon>Pentapetalae</taxon>
        <taxon>rosids</taxon>
        <taxon>malvids</taxon>
        <taxon>Brassicales</taxon>
        <taxon>Brassicaceae</taxon>
        <taxon>Brassiceae</taxon>
        <taxon>Brassica</taxon>
    </lineage>
</organism>
<gene>
    <name evidence="1" type="ORF">Bca52824_050139</name>
</gene>
<dbReference type="OrthoDB" id="1934555at2759"/>
<dbReference type="PANTHER" id="PTHR34371">
    <property type="entry name" value="OS01G0551000 PROTEIN"/>
    <property type="match status" value="1"/>
</dbReference>
<dbReference type="Pfam" id="PF05097">
    <property type="entry name" value="DUF688"/>
    <property type="match status" value="1"/>
</dbReference>
<evidence type="ECO:0000313" key="1">
    <source>
        <dbReference type="EMBL" id="KAG2290535.1"/>
    </source>
</evidence>
<dbReference type="Proteomes" id="UP000886595">
    <property type="component" value="Unassembled WGS sequence"/>
</dbReference>
<dbReference type="AlphaFoldDB" id="A0A8X7USF5"/>
<accession>A0A8X7USF5</accession>
<sequence>MREEKDKLALVLAAKSRSLLYTSSPASPSVFASPIHTLASVPFCWEEQPGKPKNPLLPLSYPKCLELPPRLLLPGEFTQMPLPERKHGGLFGFIRRKGRGEVVVRGSYVFPSEKERAGEINNYNSSNNMKIIKFNKSGSFHGGGGSVKGSHFWGGLCKGLKQAMPWKNKKLRRDGL</sequence>
<proteinExistence type="predicted"/>
<evidence type="ECO:0000313" key="2">
    <source>
        <dbReference type="Proteomes" id="UP000886595"/>
    </source>
</evidence>
<dbReference type="EMBL" id="JAAMPC010000010">
    <property type="protein sequence ID" value="KAG2290535.1"/>
    <property type="molecule type" value="Genomic_DNA"/>
</dbReference>
<comment type="caution">
    <text evidence="1">The sequence shown here is derived from an EMBL/GenBank/DDBJ whole genome shotgun (WGS) entry which is preliminary data.</text>
</comment>
<reference evidence="1 2" key="1">
    <citation type="submission" date="2020-02" db="EMBL/GenBank/DDBJ databases">
        <authorList>
            <person name="Ma Q."/>
            <person name="Huang Y."/>
            <person name="Song X."/>
            <person name="Pei D."/>
        </authorList>
    </citation>
    <scope>NUCLEOTIDE SEQUENCE [LARGE SCALE GENOMIC DNA]</scope>
    <source>
        <strain evidence="1">Sxm20200214</strain>
        <tissue evidence="1">Leaf</tissue>
    </source>
</reference>
<protein>
    <submittedName>
        <fullName evidence="1">Uncharacterized protein</fullName>
    </submittedName>
</protein>
<dbReference type="InterPro" id="IPR007789">
    <property type="entry name" value="DUF688"/>
</dbReference>
<name>A0A8X7USF5_BRACI</name>